<organism evidence="2 3">
    <name type="scientific">Lactuca virosa</name>
    <dbReference type="NCBI Taxonomy" id="75947"/>
    <lineage>
        <taxon>Eukaryota</taxon>
        <taxon>Viridiplantae</taxon>
        <taxon>Streptophyta</taxon>
        <taxon>Embryophyta</taxon>
        <taxon>Tracheophyta</taxon>
        <taxon>Spermatophyta</taxon>
        <taxon>Magnoliopsida</taxon>
        <taxon>eudicotyledons</taxon>
        <taxon>Gunneridae</taxon>
        <taxon>Pentapetalae</taxon>
        <taxon>asterids</taxon>
        <taxon>campanulids</taxon>
        <taxon>Asterales</taxon>
        <taxon>Asteraceae</taxon>
        <taxon>Cichorioideae</taxon>
        <taxon>Cichorieae</taxon>
        <taxon>Lactucinae</taxon>
        <taxon>Lactuca</taxon>
    </lineage>
</organism>
<dbReference type="PANTHER" id="PTHR31495:SF37">
    <property type="entry name" value="PLANT SEED PEROXYGENASE"/>
    <property type="match status" value="1"/>
</dbReference>
<dbReference type="EMBL" id="CAKMRJ010002798">
    <property type="protein sequence ID" value="CAH1429461.1"/>
    <property type="molecule type" value="Genomic_DNA"/>
</dbReference>
<reference evidence="2 3" key="1">
    <citation type="submission" date="2022-01" db="EMBL/GenBank/DDBJ databases">
        <authorList>
            <person name="Xiong W."/>
            <person name="Schranz E."/>
        </authorList>
    </citation>
    <scope>NUCLEOTIDE SEQUENCE [LARGE SCALE GENOMIC DNA]</scope>
</reference>
<dbReference type="AlphaFoldDB" id="A0AAU9MVH2"/>
<dbReference type="PANTHER" id="PTHR31495">
    <property type="entry name" value="PEROXYGENASE 3-RELATED"/>
    <property type="match status" value="1"/>
</dbReference>
<comment type="caution">
    <text evidence="2">The sequence shown here is derived from an EMBL/GenBank/DDBJ whole genome shotgun (WGS) entry which is preliminary data.</text>
</comment>
<accession>A0AAU9MVH2</accession>
<dbReference type="Pfam" id="PF05042">
    <property type="entry name" value="Caleosin"/>
    <property type="match status" value="1"/>
</dbReference>
<dbReference type="Proteomes" id="UP001157418">
    <property type="component" value="Unassembled WGS sequence"/>
</dbReference>
<gene>
    <name evidence="2" type="ORF">LVIROSA_LOCUS16321</name>
</gene>
<evidence type="ECO:0000256" key="1">
    <source>
        <dbReference type="ARBA" id="ARBA00006765"/>
    </source>
</evidence>
<evidence type="ECO:0000313" key="2">
    <source>
        <dbReference type="EMBL" id="CAH1429461.1"/>
    </source>
</evidence>
<name>A0AAU9MVH2_9ASTR</name>
<comment type="similarity">
    <text evidence="1">Belongs to the caleosin family.</text>
</comment>
<keyword evidence="3" id="KW-1185">Reference proteome</keyword>
<dbReference type="InterPro" id="IPR007736">
    <property type="entry name" value="Caleosin-related"/>
</dbReference>
<evidence type="ECO:0000313" key="3">
    <source>
        <dbReference type="Proteomes" id="UP001157418"/>
    </source>
</evidence>
<protein>
    <submittedName>
        <fullName evidence="2">Uncharacterized protein</fullName>
    </submittedName>
</protein>
<sequence>MFSKYGKTMPDKLTFKELWSMTEGNRVTSDIFGWIASKLEWGITYFLAKDDEGYLSKESMRGIFDGSLFEKLSKNNASNGKKIR</sequence>
<proteinExistence type="inferred from homology"/>
<dbReference type="GO" id="GO:0004497">
    <property type="term" value="F:monooxygenase activity"/>
    <property type="evidence" value="ECO:0007669"/>
    <property type="project" value="TreeGrafter"/>
</dbReference>
<dbReference type="GO" id="GO:0005509">
    <property type="term" value="F:calcium ion binding"/>
    <property type="evidence" value="ECO:0007669"/>
    <property type="project" value="TreeGrafter"/>
</dbReference>